<accession>A0A9D3VEZ9</accession>
<organism evidence="3 4">
    <name type="scientific">Gossypium stocksii</name>
    <dbReference type="NCBI Taxonomy" id="47602"/>
    <lineage>
        <taxon>Eukaryota</taxon>
        <taxon>Viridiplantae</taxon>
        <taxon>Streptophyta</taxon>
        <taxon>Embryophyta</taxon>
        <taxon>Tracheophyta</taxon>
        <taxon>Spermatophyta</taxon>
        <taxon>Magnoliopsida</taxon>
        <taxon>eudicotyledons</taxon>
        <taxon>Gunneridae</taxon>
        <taxon>Pentapetalae</taxon>
        <taxon>rosids</taxon>
        <taxon>malvids</taxon>
        <taxon>Malvales</taxon>
        <taxon>Malvaceae</taxon>
        <taxon>Malvoideae</taxon>
        <taxon>Gossypium</taxon>
    </lineage>
</organism>
<sequence>MAHMHSPQPAKHKQGKLFKTKGACSVKEDDDDSDSDMEELSDEFANEEFDCIDLGHGFYVVKFSSIDDGLKVVTTGTWKIMDHYLTIQKWKSEFHPAIRMIVSAVLWIQLPGLPLEYFNEEVLVKVGKIVGKPL</sequence>
<feature type="region of interest" description="Disordered" evidence="1">
    <location>
        <begin position="1"/>
        <end position="41"/>
    </location>
</feature>
<dbReference type="InterPro" id="IPR040256">
    <property type="entry name" value="At4g02000-like"/>
</dbReference>
<protein>
    <recommendedName>
        <fullName evidence="2">DUF4283 domain-containing protein</fullName>
    </recommendedName>
</protein>
<dbReference type="AlphaFoldDB" id="A0A9D3VEZ9"/>
<evidence type="ECO:0000313" key="3">
    <source>
        <dbReference type="EMBL" id="KAH1081941.1"/>
    </source>
</evidence>
<dbReference type="Pfam" id="PF14111">
    <property type="entry name" value="DUF4283"/>
    <property type="match status" value="1"/>
</dbReference>
<evidence type="ECO:0000313" key="4">
    <source>
        <dbReference type="Proteomes" id="UP000828251"/>
    </source>
</evidence>
<dbReference type="PANTHER" id="PTHR31286">
    <property type="entry name" value="GLYCINE-RICH CELL WALL STRUCTURAL PROTEIN 1.8-LIKE"/>
    <property type="match status" value="1"/>
</dbReference>
<name>A0A9D3VEZ9_9ROSI</name>
<dbReference type="Proteomes" id="UP000828251">
    <property type="component" value="Unassembled WGS sequence"/>
</dbReference>
<feature type="compositionally biased region" description="Acidic residues" evidence="1">
    <location>
        <begin position="28"/>
        <end position="41"/>
    </location>
</feature>
<keyword evidence="4" id="KW-1185">Reference proteome</keyword>
<dbReference type="PANTHER" id="PTHR31286:SF99">
    <property type="entry name" value="DUF4283 DOMAIN-CONTAINING PROTEIN"/>
    <property type="match status" value="1"/>
</dbReference>
<feature type="compositionally biased region" description="Basic residues" evidence="1">
    <location>
        <begin position="10"/>
        <end position="19"/>
    </location>
</feature>
<feature type="domain" description="DUF4283" evidence="2">
    <location>
        <begin position="52"/>
        <end position="97"/>
    </location>
</feature>
<dbReference type="InterPro" id="IPR025558">
    <property type="entry name" value="DUF4283"/>
</dbReference>
<dbReference type="OrthoDB" id="1926761at2759"/>
<reference evidence="3 4" key="1">
    <citation type="journal article" date="2021" name="Plant Biotechnol. J.">
        <title>Multi-omics assisted identification of the key and species-specific regulatory components of drought-tolerant mechanisms in Gossypium stocksii.</title>
        <authorList>
            <person name="Yu D."/>
            <person name="Ke L."/>
            <person name="Zhang D."/>
            <person name="Wu Y."/>
            <person name="Sun Y."/>
            <person name="Mei J."/>
            <person name="Sun J."/>
            <person name="Sun Y."/>
        </authorList>
    </citation>
    <scope>NUCLEOTIDE SEQUENCE [LARGE SCALE GENOMIC DNA]</scope>
    <source>
        <strain evidence="4">cv. E1</strain>
        <tissue evidence="3">Leaf</tissue>
    </source>
</reference>
<evidence type="ECO:0000259" key="2">
    <source>
        <dbReference type="Pfam" id="PF14111"/>
    </source>
</evidence>
<comment type="caution">
    <text evidence="3">The sequence shown here is derived from an EMBL/GenBank/DDBJ whole genome shotgun (WGS) entry which is preliminary data.</text>
</comment>
<evidence type="ECO:0000256" key="1">
    <source>
        <dbReference type="SAM" id="MobiDB-lite"/>
    </source>
</evidence>
<dbReference type="EMBL" id="JAIQCV010000007">
    <property type="protein sequence ID" value="KAH1081941.1"/>
    <property type="molecule type" value="Genomic_DNA"/>
</dbReference>
<proteinExistence type="predicted"/>
<gene>
    <name evidence="3" type="ORF">J1N35_021702</name>
</gene>